<dbReference type="eggNOG" id="arCOG04341">
    <property type="taxonomic scope" value="Archaea"/>
</dbReference>
<feature type="binding site" evidence="8">
    <location>
        <position position="38"/>
    </location>
    <ligand>
        <name>Zn(2+)</name>
        <dbReference type="ChEBI" id="CHEBI:29105"/>
    </ligand>
</feature>
<keyword evidence="3 8" id="KW-0808">Transferase</keyword>
<dbReference type="GO" id="GO:0000428">
    <property type="term" value="C:DNA-directed RNA polymerase complex"/>
    <property type="evidence" value="ECO:0007669"/>
    <property type="project" value="UniProtKB-KW"/>
</dbReference>
<name>L0ABN9_CALLD</name>
<gene>
    <name evidence="8" type="primary">rpo12</name>
    <name evidence="8" type="synonym">rpoP</name>
    <name evidence="9" type="ordered locus">Calag_1117</name>
</gene>
<dbReference type="HAMAP" id="MF_00615">
    <property type="entry name" value="RNApol_arch_Rpo12"/>
    <property type="match status" value="1"/>
</dbReference>
<keyword evidence="5 8" id="KW-0479">Metal-binding</keyword>
<keyword evidence="10" id="KW-1185">Reference proteome</keyword>
<dbReference type="KEGG" id="clg:Calag_1117"/>
<evidence type="ECO:0000256" key="5">
    <source>
        <dbReference type="ARBA" id="ARBA00022723"/>
    </source>
</evidence>
<dbReference type="EMBL" id="CP003378">
    <property type="protein sequence ID" value="AFZ70839.1"/>
    <property type="molecule type" value="Genomic_DNA"/>
</dbReference>
<dbReference type="OrthoDB" id="129238at2157"/>
<dbReference type="RefSeq" id="WP_015232736.1">
    <property type="nucleotide sequence ID" value="NC_019791.1"/>
</dbReference>
<dbReference type="AlphaFoldDB" id="L0ABN9"/>
<dbReference type="Proteomes" id="UP000010469">
    <property type="component" value="Chromosome"/>
</dbReference>
<organism evidence="9 10">
    <name type="scientific">Caldisphaera lagunensis (strain DSM 15908 / JCM 11604 / ANMR 0165 / IC-154)</name>
    <dbReference type="NCBI Taxonomy" id="1056495"/>
    <lineage>
        <taxon>Archaea</taxon>
        <taxon>Thermoproteota</taxon>
        <taxon>Thermoprotei</taxon>
        <taxon>Acidilobales</taxon>
        <taxon>Caldisphaeraceae</taxon>
        <taxon>Caldisphaera</taxon>
    </lineage>
</organism>
<dbReference type="InterPro" id="IPR029040">
    <property type="entry name" value="RPABC4/Spt4"/>
</dbReference>
<dbReference type="GO" id="GO:0006351">
    <property type="term" value="P:DNA-templated transcription"/>
    <property type="evidence" value="ECO:0007669"/>
    <property type="project" value="UniProtKB-UniRule"/>
</dbReference>
<comment type="function">
    <text evidence="8">DNA-dependent RNA polymerase (RNAP) catalyzes the transcription of DNA into RNA using the four ribonucleoside triphosphates as substrates.</text>
</comment>
<dbReference type="Gene3D" id="2.20.28.30">
    <property type="entry name" value="RNA polymerase ii, chain L"/>
    <property type="match status" value="1"/>
</dbReference>
<comment type="subunit">
    <text evidence="8">Part of the RNA polymerase complex.</text>
</comment>
<dbReference type="SUPFAM" id="SSF63393">
    <property type="entry name" value="RNA polymerase subunits"/>
    <property type="match status" value="1"/>
</dbReference>
<evidence type="ECO:0000256" key="7">
    <source>
        <dbReference type="ARBA" id="ARBA00023163"/>
    </source>
</evidence>
<protein>
    <recommendedName>
        <fullName evidence="8">DNA-directed RNA polymerase subunit Rpo12</fullName>
        <ecNumber evidence="8">2.7.7.6</ecNumber>
    </recommendedName>
    <alternativeName>
        <fullName evidence="8">DNA-directed RNA polymerase subunit P</fullName>
    </alternativeName>
</protein>
<dbReference type="GO" id="GO:0003899">
    <property type="term" value="F:DNA-directed RNA polymerase activity"/>
    <property type="evidence" value="ECO:0007669"/>
    <property type="project" value="UniProtKB-UniRule"/>
</dbReference>
<evidence type="ECO:0000256" key="8">
    <source>
        <dbReference type="HAMAP-Rule" id="MF_00615"/>
    </source>
</evidence>
<keyword evidence="6 8" id="KW-0862">Zinc</keyword>
<feature type="binding site" evidence="8">
    <location>
        <position position="55"/>
    </location>
    <ligand>
        <name>Zn(2+)</name>
        <dbReference type="ChEBI" id="CHEBI:29105"/>
    </ligand>
</feature>
<evidence type="ECO:0000313" key="9">
    <source>
        <dbReference type="EMBL" id="AFZ70839.1"/>
    </source>
</evidence>
<dbReference type="GO" id="GO:0005737">
    <property type="term" value="C:cytoplasm"/>
    <property type="evidence" value="ECO:0007669"/>
    <property type="project" value="UniProtKB-SubCell"/>
</dbReference>
<keyword evidence="1 8" id="KW-0240">DNA-directed RNA polymerase</keyword>
<dbReference type="EC" id="2.7.7.6" evidence="8"/>
<comment type="catalytic activity">
    <reaction evidence="8">
        <text>RNA(n) + a ribonucleoside 5'-triphosphate = RNA(n+1) + diphosphate</text>
        <dbReference type="Rhea" id="RHEA:21248"/>
        <dbReference type="Rhea" id="RHEA-COMP:14527"/>
        <dbReference type="Rhea" id="RHEA-COMP:17342"/>
        <dbReference type="ChEBI" id="CHEBI:33019"/>
        <dbReference type="ChEBI" id="CHEBI:61557"/>
        <dbReference type="ChEBI" id="CHEBI:140395"/>
        <dbReference type="EC" id="2.7.7.6"/>
    </reaction>
</comment>
<sequence length="81" mass="9513">MSEDEGIGEPIREENEEEYSGPLYGIKEREVYYMCLNCGYKISKSELDQYRSMQCPRCGYRIFIKLRAPPTLVKPRRVDAI</sequence>
<keyword evidence="2 8" id="KW-0963">Cytoplasm</keyword>
<evidence type="ECO:0000256" key="4">
    <source>
        <dbReference type="ARBA" id="ARBA00022695"/>
    </source>
</evidence>
<reference evidence="10" key="1">
    <citation type="submission" date="2012-03" db="EMBL/GenBank/DDBJ databases">
        <title>Complete genome of Caldisphaera lagunensis DSM 15908.</title>
        <authorList>
            <person name="Lucas S."/>
            <person name="Copeland A."/>
            <person name="Lapidus A."/>
            <person name="Glavina del Rio T."/>
            <person name="Dalin E."/>
            <person name="Tice H."/>
            <person name="Bruce D."/>
            <person name="Goodwin L."/>
            <person name="Pitluck S."/>
            <person name="Peters L."/>
            <person name="Mikhailova N."/>
            <person name="Teshima H."/>
            <person name="Kyrpides N."/>
            <person name="Mavromatis K."/>
            <person name="Ivanova N."/>
            <person name="Brettin T."/>
            <person name="Detter J.C."/>
            <person name="Han C."/>
            <person name="Larimer F."/>
            <person name="Land M."/>
            <person name="Hauser L."/>
            <person name="Markowitz V."/>
            <person name="Cheng J.-F."/>
            <person name="Hugenholtz P."/>
            <person name="Woyke T."/>
            <person name="Wu D."/>
            <person name="Spring S."/>
            <person name="Schroeder M."/>
            <person name="Brambilla E."/>
            <person name="Klenk H.-P."/>
            <person name="Eisen J.A."/>
        </authorList>
    </citation>
    <scope>NUCLEOTIDE SEQUENCE [LARGE SCALE GENOMIC DNA]</scope>
    <source>
        <strain evidence="10">DSM 15908 / JCM 11604 / IC-154</strain>
    </source>
</reference>
<comment type="cofactor">
    <cofactor evidence="8">
        <name>Zn(2+)</name>
        <dbReference type="ChEBI" id="CHEBI:29105"/>
    </cofactor>
    <text evidence="8">Binds 1 zinc ion.</text>
</comment>
<evidence type="ECO:0000256" key="1">
    <source>
        <dbReference type="ARBA" id="ARBA00022478"/>
    </source>
</evidence>
<dbReference type="GO" id="GO:0008270">
    <property type="term" value="F:zinc ion binding"/>
    <property type="evidence" value="ECO:0007669"/>
    <property type="project" value="UniProtKB-UniRule"/>
</dbReference>
<dbReference type="GeneID" id="14212377"/>
<evidence type="ECO:0000256" key="3">
    <source>
        <dbReference type="ARBA" id="ARBA00022679"/>
    </source>
</evidence>
<dbReference type="InterPro" id="IPR006591">
    <property type="entry name" value="RNAP_P/RPABC4"/>
</dbReference>
<dbReference type="InParanoid" id="L0ABN9"/>
<keyword evidence="4 8" id="KW-0548">Nucleotidyltransferase</keyword>
<evidence type="ECO:0000256" key="6">
    <source>
        <dbReference type="ARBA" id="ARBA00022833"/>
    </source>
</evidence>
<proteinExistence type="inferred from homology"/>
<evidence type="ECO:0000313" key="10">
    <source>
        <dbReference type="Proteomes" id="UP000010469"/>
    </source>
</evidence>
<dbReference type="InterPro" id="IPR023464">
    <property type="entry name" value="Rpo12"/>
</dbReference>
<comment type="similarity">
    <text evidence="8">Belongs to the archaeal Rpo12/eukaryotic RPC10 RNA polymerase subunit family.</text>
</comment>
<feature type="binding site" evidence="8">
    <location>
        <position position="58"/>
    </location>
    <ligand>
        <name>Zn(2+)</name>
        <dbReference type="ChEBI" id="CHEBI:29105"/>
    </ligand>
</feature>
<dbReference type="HOGENOM" id="CLU_194985_0_0_2"/>
<dbReference type="GO" id="GO:0003677">
    <property type="term" value="F:DNA binding"/>
    <property type="evidence" value="ECO:0007669"/>
    <property type="project" value="InterPro"/>
</dbReference>
<comment type="subcellular location">
    <subcellularLocation>
        <location evidence="8">Cytoplasm</location>
    </subcellularLocation>
</comment>
<accession>L0ABN9</accession>
<evidence type="ECO:0000256" key="2">
    <source>
        <dbReference type="ARBA" id="ARBA00022490"/>
    </source>
</evidence>
<dbReference type="SMART" id="SM00659">
    <property type="entry name" value="RPOLCX"/>
    <property type="match status" value="1"/>
</dbReference>
<dbReference type="STRING" id="1056495.Calag_1117"/>
<keyword evidence="7 8" id="KW-0804">Transcription</keyword>